<evidence type="ECO:0000256" key="2">
    <source>
        <dbReference type="ARBA" id="ARBA00022448"/>
    </source>
</evidence>
<dbReference type="InterPro" id="IPR030678">
    <property type="entry name" value="Peptide/Ni-bd"/>
</dbReference>
<dbReference type="InterPro" id="IPR039424">
    <property type="entry name" value="SBP_5"/>
</dbReference>
<keyword evidence="3 5" id="KW-0732">Signal</keyword>
<dbReference type="Gene3D" id="3.40.190.10">
    <property type="entry name" value="Periplasmic binding protein-like II"/>
    <property type="match status" value="1"/>
</dbReference>
<gene>
    <name evidence="7" type="ORF">HGG74_08815</name>
</gene>
<dbReference type="Gene3D" id="3.10.105.10">
    <property type="entry name" value="Dipeptide-binding Protein, Domain 3"/>
    <property type="match status" value="1"/>
</dbReference>
<dbReference type="GO" id="GO:0042597">
    <property type="term" value="C:periplasmic space"/>
    <property type="evidence" value="ECO:0007669"/>
    <property type="project" value="UniProtKB-ARBA"/>
</dbReference>
<evidence type="ECO:0000313" key="8">
    <source>
        <dbReference type="Proteomes" id="UP000544090"/>
    </source>
</evidence>
<feature type="chain" id="PRO_5031180901" evidence="5">
    <location>
        <begin position="33"/>
        <end position="558"/>
    </location>
</feature>
<comment type="similarity">
    <text evidence="1">Belongs to the bacterial solute-binding protein 5 family.</text>
</comment>
<keyword evidence="2" id="KW-0813">Transport</keyword>
<dbReference type="InterPro" id="IPR000914">
    <property type="entry name" value="SBP_5_dom"/>
</dbReference>
<dbReference type="Proteomes" id="UP000544090">
    <property type="component" value="Unassembled WGS sequence"/>
</dbReference>
<sequence length="558" mass="60057">MSMSPARRTVLKAGAAAAAVLLTGCTSGPSPTASNGTSAPPSSPATAPLRFTMGTAASPAGLDAALVVDTESFRVTRQILEPLIGVDPDTGVPAPRLATTWEELENRRSYRFTLRSGVTFHDGTPFDAEAVRINFERWFNLPKKIRPAEGRLPFEAVFGGFADSSAEPLYVDCKVLGPLEVQLDLNRPYTGLVAALASPAFGISSPAALAKGRADELTEEHNGTRISSYALHPVGTGPFKLESWKGRTVVLSAFEGYWGAASQVATVEFTVLPHPAARARDLLAGEIDGYDLVTPGTYTDLARNGMQVLPRDPFSVLYLGMNQASGPLADVRMRQAIAHAIDRGALIDGFFLQGTREARQFIPPSLGVNNEQITYYGYDPEQARALLKAAGYDGEPITFHYPLNVTRAYLPTPEKVYAELSRQLTAVGLTIKPMPVAWDDGYLSQIQGTEKHQLHLAGLSGSYRDPDQFVGALFGAPSAEFGFNSAVVFSRIARARALPNGPERTQAYLDINDLLARRLPALPLAFPISALAMGPQVESYPASPMLEEVLNLVRLRTS</sequence>
<evidence type="ECO:0000256" key="3">
    <source>
        <dbReference type="ARBA" id="ARBA00022729"/>
    </source>
</evidence>
<dbReference type="PANTHER" id="PTHR30290:SF9">
    <property type="entry name" value="OLIGOPEPTIDE-BINDING PROTEIN APPA"/>
    <property type="match status" value="1"/>
</dbReference>
<dbReference type="PANTHER" id="PTHR30290">
    <property type="entry name" value="PERIPLASMIC BINDING COMPONENT OF ABC TRANSPORTER"/>
    <property type="match status" value="1"/>
</dbReference>
<feature type="compositionally biased region" description="Low complexity" evidence="4">
    <location>
        <begin position="29"/>
        <end position="48"/>
    </location>
</feature>
<dbReference type="PROSITE" id="PS51257">
    <property type="entry name" value="PROKAR_LIPOPROTEIN"/>
    <property type="match status" value="1"/>
</dbReference>
<feature type="region of interest" description="Disordered" evidence="4">
    <location>
        <begin position="29"/>
        <end position="49"/>
    </location>
</feature>
<dbReference type="Pfam" id="PF00496">
    <property type="entry name" value="SBP_bac_5"/>
    <property type="match status" value="1"/>
</dbReference>
<dbReference type="GO" id="GO:0015833">
    <property type="term" value="P:peptide transport"/>
    <property type="evidence" value="ECO:0007669"/>
    <property type="project" value="TreeGrafter"/>
</dbReference>
<accession>A0A7X6K5S5</accession>
<organism evidence="7 8">
    <name type="scientific">Arthrobacter mobilis</name>
    <dbReference type="NCBI Taxonomy" id="2724944"/>
    <lineage>
        <taxon>Bacteria</taxon>
        <taxon>Bacillati</taxon>
        <taxon>Actinomycetota</taxon>
        <taxon>Actinomycetes</taxon>
        <taxon>Micrococcales</taxon>
        <taxon>Micrococcaceae</taxon>
        <taxon>Arthrobacter</taxon>
    </lineage>
</organism>
<dbReference type="EMBL" id="JAAZSQ010000006">
    <property type="protein sequence ID" value="NKX54639.1"/>
    <property type="molecule type" value="Genomic_DNA"/>
</dbReference>
<dbReference type="GO" id="GO:0043190">
    <property type="term" value="C:ATP-binding cassette (ABC) transporter complex"/>
    <property type="evidence" value="ECO:0007669"/>
    <property type="project" value="InterPro"/>
</dbReference>
<keyword evidence="8" id="KW-1185">Reference proteome</keyword>
<dbReference type="InterPro" id="IPR006311">
    <property type="entry name" value="TAT_signal"/>
</dbReference>
<dbReference type="PIRSF" id="PIRSF002741">
    <property type="entry name" value="MppA"/>
    <property type="match status" value="1"/>
</dbReference>
<evidence type="ECO:0000256" key="4">
    <source>
        <dbReference type="SAM" id="MobiDB-lite"/>
    </source>
</evidence>
<evidence type="ECO:0000256" key="1">
    <source>
        <dbReference type="ARBA" id="ARBA00005695"/>
    </source>
</evidence>
<comment type="caution">
    <text evidence="7">The sequence shown here is derived from an EMBL/GenBank/DDBJ whole genome shotgun (WGS) entry which is preliminary data.</text>
</comment>
<protein>
    <submittedName>
        <fullName evidence="7">ABC transporter substrate-binding protein</fullName>
    </submittedName>
</protein>
<proteinExistence type="inferred from homology"/>
<evidence type="ECO:0000259" key="6">
    <source>
        <dbReference type="Pfam" id="PF00496"/>
    </source>
</evidence>
<feature type="domain" description="Solute-binding protein family 5" evidence="6">
    <location>
        <begin position="93"/>
        <end position="476"/>
    </location>
</feature>
<evidence type="ECO:0000313" key="7">
    <source>
        <dbReference type="EMBL" id="NKX54639.1"/>
    </source>
</evidence>
<dbReference type="AlphaFoldDB" id="A0A7X6K5S5"/>
<dbReference type="GO" id="GO:1904680">
    <property type="term" value="F:peptide transmembrane transporter activity"/>
    <property type="evidence" value="ECO:0007669"/>
    <property type="project" value="TreeGrafter"/>
</dbReference>
<dbReference type="Gene3D" id="3.90.76.10">
    <property type="entry name" value="Dipeptide-binding Protein, Domain 1"/>
    <property type="match status" value="1"/>
</dbReference>
<name>A0A7X6K5S5_9MICC</name>
<reference evidence="7 8" key="1">
    <citation type="submission" date="2020-04" db="EMBL/GenBank/DDBJ databases">
        <title>Arthrobacter sp. nov.</title>
        <authorList>
            <person name="Liu S."/>
        </authorList>
    </citation>
    <scope>NUCLEOTIDE SEQUENCE [LARGE SCALE GENOMIC DNA]</scope>
    <source>
        <strain evidence="7 8">E918</strain>
    </source>
</reference>
<evidence type="ECO:0000256" key="5">
    <source>
        <dbReference type="SAM" id="SignalP"/>
    </source>
</evidence>
<feature type="signal peptide" evidence="5">
    <location>
        <begin position="1"/>
        <end position="32"/>
    </location>
</feature>
<dbReference type="SUPFAM" id="SSF53850">
    <property type="entry name" value="Periplasmic binding protein-like II"/>
    <property type="match status" value="1"/>
</dbReference>
<dbReference type="PROSITE" id="PS51318">
    <property type="entry name" value="TAT"/>
    <property type="match status" value="1"/>
</dbReference>